<dbReference type="GO" id="GO:0003700">
    <property type="term" value="F:DNA-binding transcription factor activity"/>
    <property type="evidence" value="ECO:0007669"/>
    <property type="project" value="InterPro"/>
</dbReference>
<gene>
    <name evidence="5" type="primary">virF_1</name>
    <name evidence="5" type="ORF">PEV8663_00946</name>
</gene>
<evidence type="ECO:0000313" key="5">
    <source>
        <dbReference type="EMBL" id="SMX37154.1"/>
    </source>
</evidence>
<dbReference type="PROSITE" id="PS01124">
    <property type="entry name" value="HTH_ARAC_FAMILY_2"/>
    <property type="match status" value="1"/>
</dbReference>
<keyword evidence="3" id="KW-0804">Transcription</keyword>
<dbReference type="InterPro" id="IPR018060">
    <property type="entry name" value="HTH_AraC"/>
</dbReference>
<keyword evidence="6" id="KW-1185">Reference proteome</keyword>
<evidence type="ECO:0000259" key="4">
    <source>
        <dbReference type="PROSITE" id="PS01124"/>
    </source>
</evidence>
<evidence type="ECO:0000313" key="6">
    <source>
        <dbReference type="Proteomes" id="UP000220836"/>
    </source>
</evidence>
<evidence type="ECO:0000256" key="3">
    <source>
        <dbReference type="ARBA" id="ARBA00023163"/>
    </source>
</evidence>
<reference evidence="5 6" key="1">
    <citation type="submission" date="2017-05" db="EMBL/GenBank/DDBJ databases">
        <authorList>
            <person name="Song R."/>
            <person name="Chenine A.L."/>
            <person name="Ruprecht R.M."/>
        </authorList>
    </citation>
    <scope>NUCLEOTIDE SEQUENCE [LARGE SCALE GENOMIC DNA]</scope>
    <source>
        <strain evidence="5 6">CECT 8663</strain>
    </source>
</reference>
<name>A0A238K442_9RHOB</name>
<dbReference type="InterPro" id="IPR018062">
    <property type="entry name" value="HTH_AraC-typ_CS"/>
</dbReference>
<dbReference type="PANTHER" id="PTHR46796:SF13">
    <property type="entry name" value="HTH-TYPE TRANSCRIPTIONAL ACTIVATOR RHAS"/>
    <property type="match status" value="1"/>
</dbReference>
<keyword evidence="1" id="KW-0805">Transcription regulation</keyword>
<dbReference type="PROSITE" id="PS00041">
    <property type="entry name" value="HTH_ARAC_FAMILY_1"/>
    <property type="match status" value="1"/>
</dbReference>
<dbReference type="GO" id="GO:0043565">
    <property type="term" value="F:sequence-specific DNA binding"/>
    <property type="evidence" value="ECO:0007669"/>
    <property type="project" value="InterPro"/>
</dbReference>
<dbReference type="InterPro" id="IPR009057">
    <property type="entry name" value="Homeodomain-like_sf"/>
</dbReference>
<proteinExistence type="predicted"/>
<organism evidence="5 6">
    <name type="scientific">Pelagimonas varians</name>
    <dbReference type="NCBI Taxonomy" id="696760"/>
    <lineage>
        <taxon>Bacteria</taxon>
        <taxon>Pseudomonadati</taxon>
        <taxon>Pseudomonadota</taxon>
        <taxon>Alphaproteobacteria</taxon>
        <taxon>Rhodobacterales</taxon>
        <taxon>Roseobacteraceae</taxon>
        <taxon>Pelagimonas</taxon>
    </lineage>
</organism>
<keyword evidence="2" id="KW-0238">DNA-binding</keyword>
<accession>A0A238K442</accession>
<dbReference type="SUPFAM" id="SSF46689">
    <property type="entry name" value="Homeodomain-like"/>
    <property type="match status" value="2"/>
</dbReference>
<evidence type="ECO:0000256" key="2">
    <source>
        <dbReference type="ARBA" id="ARBA00023125"/>
    </source>
</evidence>
<evidence type="ECO:0000256" key="1">
    <source>
        <dbReference type="ARBA" id="ARBA00023015"/>
    </source>
</evidence>
<dbReference type="EMBL" id="FXYH01000003">
    <property type="protein sequence ID" value="SMX37154.1"/>
    <property type="molecule type" value="Genomic_DNA"/>
</dbReference>
<dbReference type="Proteomes" id="UP000220836">
    <property type="component" value="Unassembled WGS sequence"/>
</dbReference>
<feature type="domain" description="HTH araC/xylS-type" evidence="4">
    <location>
        <begin position="150"/>
        <end position="247"/>
    </location>
</feature>
<dbReference type="Gene3D" id="1.10.10.60">
    <property type="entry name" value="Homeodomain-like"/>
    <property type="match status" value="2"/>
</dbReference>
<dbReference type="InterPro" id="IPR050204">
    <property type="entry name" value="AraC_XylS_family_regulators"/>
</dbReference>
<protein>
    <submittedName>
        <fullName evidence="5">Virulence regulon transcriptional activator VirF</fullName>
    </submittedName>
</protein>
<dbReference type="OrthoDB" id="9783876at2"/>
<dbReference type="RefSeq" id="WP_097803791.1">
    <property type="nucleotide sequence ID" value="NZ_FXYH01000003.1"/>
</dbReference>
<sequence>MSEKPNADRPRPDRLADLIERFDLTITPVTNRPANLIVLGDPDGAPKTVLFLKQGEIVADAQFAAQVGWGGADNPLDSGMPSRIEMPIGSPDLQGLAVALKWEADAHRCGVASVLRRLSEVMIVRLLRFQFDSGCTEIGVLAGLTDLRLSRAIVAIHNRPGHGWTSGDLAVEAGLSSSRFSELFSQKVGLSPMAYLRQWRLTVARQDLTHGQRVEAVSRRYGYGSPEAFTRAFRQKYGVPPLAIRARAGATLGA</sequence>
<dbReference type="AlphaFoldDB" id="A0A238K442"/>
<dbReference type="SMART" id="SM00342">
    <property type="entry name" value="HTH_ARAC"/>
    <property type="match status" value="1"/>
</dbReference>
<dbReference type="PANTHER" id="PTHR46796">
    <property type="entry name" value="HTH-TYPE TRANSCRIPTIONAL ACTIVATOR RHAS-RELATED"/>
    <property type="match status" value="1"/>
</dbReference>
<dbReference type="Pfam" id="PF12833">
    <property type="entry name" value="HTH_18"/>
    <property type="match status" value="1"/>
</dbReference>